<dbReference type="AlphaFoldDB" id="A0AAD0VFX6"/>
<gene>
    <name evidence="2" type="ORF">DTW94_20685</name>
</gene>
<protein>
    <submittedName>
        <fullName evidence="2">Uncharacterized protein</fullName>
    </submittedName>
</protein>
<keyword evidence="1" id="KW-1133">Transmembrane helix</keyword>
<proteinExistence type="predicted"/>
<accession>A0AAD0VFX6</accession>
<reference evidence="2 3" key="1">
    <citation type="submission" date="2018-07" db="EMBL/GenBank/DDBJ databases">
        <title>Complete genome sequence of soil actinomycete Streptomyces cavourensis tj430.</title>
        <authorList>
            <person name="Wang P."/>
            <person name="Huang Y."/>
        </authorList>
    </citation>
    <scope>NUCLEOTIDE SEQUENCE [LARGE SCALE GENOMIC DNA]</scope>
    <source>
        <strain evidence="2 3">TJ430</strain>
    </source>
</reference>
<evidence type="ECO:0000256" key="1">
    <source>
        <dbReference type="SAM" id="Phobius"/>
    </source>
</evidence>
<keyword evidence="1" id="KW-0812">Transmembrane</keyword>
<feature type="transmembrane region" description="Helical" evidence="1">
    <location>
        <begin position="105"/>
        <end position="124"/>
    </location>
</feature>
<name>A0AAD0VFX6_9ACTN</name>
<organism evidence="2 3">
    <name type="scientific">Streptomyces cavourensis</name>
    <dbReference type="NCBI Taxonomy" id="67258"/>
    <lineage>
        <taxon>Bacteria</taxon>
        <taxon>Bacillati</taxon>
        <taxon>Actinomycetota</taxon>
        <taxon>Actinomycetes</taxon>
        <taxon>Kitasatosporales</taxon>
        <taxon>Streptomycetaceae</taxon>
        <taxon>Streptomyces</taxon>
    </lineage>
</organism>
<evidence type="ECO:0000313" key="2">
    <source>
        <dbReference type="EMBL" id="AXI73403.1"/>
    </source>
</evidence>
<feature type="transmembrane region" description="Helical" evidence="1">
    <location>
        <begin position="12"/>
        <end position="33"/>
    </location>
</feature>
<dbReference type="Proteomes" id="UP000253779">
    <property type="component" value="Chromosome"/>
</dbReference>
<keyword evidence="1" id="KW-0472">Membrane</keyword>
<sequence length="130" mass="14122">MIGHTYYESHPLPYLLIVVLCSPMALVALWIAFRWAVLHRRGVAVAGDEPGQRFGATFTVDGERYACHADLGPGSSGGDGAGPILYDPRKPRRNDAQYSLRPSRLGGCAFVVVLLLTAIVWAVVRLVGFL</sequence>
<dbReference type="EMBL" id="CP030930">
    <property type="protein sequence ID" value="AXI73403.1"/>
    <property type="molecule type" value="Genomic_DNA"/>
</dbReference>
<dbReference type="KEGG" id="scav:CVT27_20645"/>
<evidence type="ECO:0000313" key="3">
    <source>
        <dbReference type="Proteomes" id="UP000253779"/>
    </source>
</evidence>